<keyword evidence="1" id="KW-0175">Coiled coil</keyword>
<feature type="signal peptide" evidence="2">
    <location>
        <begin position="1"/>
        <end position="29"/>
    </location>
</feature>
<keyword evidence="4" id="KW-0449">Lipoprotein</keyword>
<dbReference type="PROSITE" id="PS51257">
    <property type="entry name" value="PROKAR_LIPOPROTEIN"/>
    <property type="match status" value="1"/>
</dbReference>
<dbReference type="InterPro" id="IPR051686">
    <property type="entry name" value="Lipoprotein_DolP"/>
</dbReference>
<reference evidence="4 5" key="1">
    <citation type="journal article" date="2000" name="Mar. Ecol. Prog. Ser.">
        <title>Phylogenetic characterization of endosymbionts in three hydrothermal vent mussels: influence on host distributions.</title>
        <authorList>
            <person name="Fujiwara Y."/>
            <person name="Takai K."/>
            <person name="Uematsu K."/>
            <person name="Tsuchida S."/>
            <person name="Hunt J.C."/>
            <person name="Hashimoto J."/>
        </authorList>
    </citation>
    <scope>NUCLEOTIDE SEQUENCE [LARGE SCALE GENOMIC DNA]</scope>
    <source>
        <strain evidence="4 5">Myojin Knoll</strain>
    </source>
</reference>
<evidence type="ECO:0000256" key="2">
    <source>
        <dbReference type="SAM" id="SignalP"/>
    </source>
</evidence>
<dbReference type="RefSeq" id="WP_066042462.1">
    <property type="nucleotide sequence ID" value="NZ_AP013042.1"/>
</dbReference>
<dbReference type="Pfam" id="PF04972">
    <property type="entry name" value="BON"/>
    <property type="match status" value="2"/>
</dbReference>
<keyword evidence="2" id="KW-0732">Signal</keyword>
<gene>
    <name evidence="4" type="ORF">BSEPE_0089</name>
</gene>
<feature type="domain" description="BON" evidence="3">
    <location>
        <begin position="122"/>
        <end position="189"/>
    </location>
</feature>
<accession>A0A0P0UPY6</accession>
<dbReference type="Proteomes" id="UP000067399">
    <property type="component" value="Chromosome"/>
</dbReference>
<dbReference type="AlphaFoldDB" id="A0A0P0UPY6"/>
<evidence type="ECO:0000256" key="1">
    <source>
        <dbReference type="SAM" id="Coils"/>
    </source>
</evidence>
<feature type="chain" id="PRO_5006056002" evidence="2">
    <location>
        <begin position="30"/>
        <end position="241"/>
    </location>
</feature>
<dbReference type="OrthoDB" id="9783990at2"/>
<evidence type="ECO:0000259" key="3">
    <source>
        <dbReference type="PROSITE" id="PS50914"/>
    </source>
</evidence>
<dbReference type="KEGG" id="ebh:BSEPE_0089"/>
<protein>
    <submittedName>
        <fullName evidence="4">Lipoprotein</fullName>
    </submittedName>
</protein>
<name>A0A0P0UPY6_9GAMM</name>
<organism evidence="4 5">
    <name type="scientific">endosymbiont of Bathymodiolus septemdierum str. Myojin knoll</name>
    <dbReference type="NCBI Taxonomy" id="1303921"/>
    <lineage>
        <taxon>Bacteria</taxon>
        <taxon>Pseudomonadati</taxon>
        <taxon>Pseudomonadota</taxon>
        <taxon>Gammaproteobacteria</taxon>
        <taxon>sulfur-oxidizing symbionts</taxon>
    </lineage>
</organism>
<dbReference type="PANTHER" id="PTHR34606">
    <property type="entry name" value="BON DOMAIN-CONTAINING PROTEIN"/>
    <property type="match status" value="1"/>
</dbReference>
<dbReference type="InterPro" id="IPR007055">
    <property type="entry name" value="BON_dom"/>
</dbReference>
<sequence>MKKIIYSLIVTASTLFLSSCLLSSALSTAIIVANDRRTTGEIVDDKSIEFNLFAWNDKENRLENAHLNFLVYNKEVLITGEVPTQAVRDYIIKQAPNKDFKIKKVIDELRIAKSSSLLSRAKDSMITIKAKALFHNQEVFNPLHIEITTENRTIYLMGDLTRREANKATKIASGISGVKRIVKLFHYLENIPAGEIARAKQKELEAERKKALEVKRATIEAKKAELRRQINALDPNGGTSF</sequence>
<dbReference type="EMBL" id="AP013042">
    <property type="protein sequence ID" value="BAS67113.1"/>
    <property type="molecule type" value="Genomic_DNA"/>
</dbReference>
<feature type="domain" description="BON" evidence="3">
    <location>
        <begin position="44"/>
        <end position="113"/>
    </location>
</feature>
<proteinExistence type="predicted"/>
<evidence type="ECO:0000313" key="5">
    <source>
        <dbReference type="Proteomes" id="UP000067399"/>
    </source>
</evidence>
<dbReference type="STRING" id="1303921.BSEPE_0089"/>
<evidence type="ECO:0000313" key="4">
    <source>
        <dbReference type="EMBL" id="BAS67113.1"/>
    </source>
</evidence>
<dbReference type="PANTHER" id="PTHR34606:SF4">
    <property type="entry name" value="OUTER MEMBRANE LIPOPROTEIN DOLP"/>
    <property type="match status" value="1"/>
</dbReference>
<keyword evidence="5" id="KW-1185">Reference proteome</keyword>
<feature type="coiled-coil region" evidence="1">
    <location>
        <begin position="197"/>
        <end position="229"/>
    </location>
</feature>
<reference evidence="4 5" key="2">
    <citation type="journal article" date="2016" name="ISME J.">
        <title>Heterogeneous composition of key metabolic gene clusters in a vent mussel symbiont population.</title>
        <authorList>
            <person name="Ikuta T."/>
            <person name="Takaki Y."/>
            <person name="Nagai Y."/>
            <person name="Shimamura S."/>
            <person name="Tsuda M."/>
            <person name="Kawagucci S."/>
            <person name="Aoki Y."/>
            <person name="Inoue K."/>
            <person name="Teruya M."/>
            <person name="Satou K."/>
            <person name="Teruya K."/>
            <person name="Shimoji M."/>
            <person name="Tamotsu H."/>
            <person name="Hirano T."/>
            <person name="Maruyama T."/>
            <person name="Yoshida T."/>
        </authorList>
    </citation>
    <scope>NUCLEOTIDE SEQUENCE [LARGE SCALE GENOMIC DNA]</scope>
    <source>
        <strain evidence="4 5">Myojin Knoll</strain>
    </source>
</reference>
<dbReference type="PROSITE" id="PS50914">
    <property type="entry name" value="BON"/>
    <property type="match status" value="2"/>
</dbReference>